<keyword evidence="3 5" id="KW-0964">Secreted</keyword>
<evidence type="ECO:0000256" key="3">
    <source>
        <dbReference type="ARBA" id="ARBA00022525"/>
    </source>
</evidence>
<comment type="function">
    <text evidence="5">Effector that suppresses plant defense responses during pathogen infection.</text>
</comment>
<evidence type="ECO:0000256" key="5">
    <source>
        <dbReference type="RuleBase" id="RU367124"/>
    </source>
</evidence>
<keyword evidence="4 5" id="KW-0732">Signal</keyword>
<reference evidence="6" key="1">
    <citation type="submission" date="2023-04" db="EMBL/GenBank/DDBJ databases">
        <title>Phytophthora lilii NBRC 32176.</title>
        <authorList>
            <person name="Ichikawa N."/>
            <person name="Sato H."/>
            <person name="Tonouchi N."/>
        </authorList>
    </citation>
    <scope>NUCLEOTIDE SEQUENCE</scope>
    <source>
        <strain evidence="6">NBRC 32176</strain>
    </source>
</reference>
<dbReference type="Proteomes" id="UP001165083">
    <property type="component" value="Unassembled WGS sequence"/>
</dbReference>
<sequence>MRSYYVLMVALTALPASSNVAVTDASKTPISNMVSPSTPGLDDGVATIQERDTAKRMLKVSKKADDGLLEERDDEERGFINDIKFSTGSRRG</sequence>
<dbReference type="Pfam" id="PF16810">
    <property type="entry name" value="RXLR"/>
    <property type="match status" value="1"/>
</dbReference>
<feature type="signal peptide" evidence="5">
    <location>
        <begin position="1"/>
        <end position="25"/>
    </location>
</feature>
<dbReference type="AlphaFoldDB" id="A0A9W6XI58"/>
<comment type="subcellular location">
    <subcellularLocation>
        <location evidence="1 5">Secreted</location>
    </subcellularLocation>
</comment>
<comment type="domain">
    <text evidence="5">The RxLR-dEER motif acts to carry the protein into the host cell cytoplasm through binding to cell surface phosphatidylinositol-3-phosphate.</text>
</comment>
<proteinExistence type="inferred from homology"/>
<evidence type="ECO:0000313" key="6">
    <source>
        <dbReference type="EMBL" id="GMF38939.1"/>
    </source>
</evidence>
<evidence type="ECO:0000256" key="4">
    <source>
        <dbReference type="ARBA" id="ARBA00022729"/>
    </source>
</evidence>
<organism evidence="6 7">
    <name type="scientific">Phytophthora lilii</name>
    <dbReference type="NCBI Taxonomy" id="2077276"/>
    <lineage>
        <taxon>Eukaryota</taxon>
        <taxon>Sar</taxon>
        <taxon>Stramenopiles</taxon>
        <taxon>Oomycota</taxon>
        <taxon>Peronosporomycetes</taxon>
        <taxon>Peronosporales</taxon>
        <taxon>Peronosporaceae</taxon>
        <taxon>Phytophthora</taxon>
    </lineage>
</organism>
<comment type="caution">
    <text evidence="6">The sequence shown here is derived from an EMBL/GenBank/DDBJ whole genome shotgun (WGS) entry which is preliminary data.</text>
</comment>
<keyword evidence="7" id="KW-1185">Reference proteome</keyword>
<evidence type="ECO:0000313" key="7">
    <source>
        <dbReference type="Proteomes" id="UP001165083"/>
    </source>
</evidence>
<comment type="similarity">
    <text evidence="2 5">Belongs to the RxLR effector family.</text>
</comment>
<dbReference type="InterPro" id="IPR031825">
    <property type="entry name" value="RXLR"/>
</dbReference>
<feature type="chain" id="PRO_5044979989" description="RxLR effector protein" evidence="5">
    <location>
        <begin position="26"/>
        <end position="92"/>
    </location>
</feature>
<evidence type="ECO:0000256" key="1">
    <source>
        <dbReference type="ARBA" id="ARBA00004613"/>
    </source>
</evidence>
<accession>A0A9W6XI58</accession>
<protein>
    <recommendedName>
        <fullName evidence="5">RxLR effector protein</fullName>
    </recommendedName>
</protein>
<dbReference type="EMBL" id="BSXW01001753">
    <property type="protein sequence ID" value="GMF38939.1"/>
    <property type="molecule type" value="Genomic_DNA"/>
</dbReference>
<gene>
    <name evidence="6" type="ORF">Plil01_001618600</name>
</gene>
<name>A0A9W6XI58_9STRA</name>
<evidence type="ECO:0000256" key="2">
    <source>
        <dbReference type="ARBA" id="ARBA00010400"/>
    </source>
</evidence>